<name>A0ABU2C0R5_9ACTN</name>
<evidence type="ECO:0000313" key="3">
    <source>
        <dbReference type="Proteomes" id="UP001183648"/>
    </source>
</evidence>
<feature type="transmembrane region" description="Helical" evidence="1">
    <location>
        <begin position="43"/>
        <end position="63"/>
    </location>
</feature>
<accession>A0ABU2C0R5</accession>
<reference evidence="2 3" key="1">
    <citation type="submission" date="2023-07" db="EMBL/GenBank/DDBJ databases">
        <title>Sequencing the genomes of 1000 actinobacteria strains.</title>
        <authorList>
            <person name="Klenk H.-P."/>
        </authorList>
    </citation>
    <scope>NUCLEOTIDE SEQUENCE [LARGE SCALE GENOMIC DNA]</scope>
    <source>
        <strain evidence="2 3">DSM 19426</strain>
    </source>
</reference>
<protein>
    <recommendedName>
        <fullName evidence="4">Anti-sigma factor</fullName>
    </recommendedName>
</protein>
<proteinExistence type="predicted"/>
<evidence type="ECO:0000256" key="1">
    <source>
        <dbReference type="SAM" id="Phobius"/>
    </source>
</evidence>
<organism evidence="2 3">
    <name type="scientific">Nocardioides marmoribigeumensis</name>
    <dbReference type="NCBI Taxonomy" id="433649"/>
    <lineage>
        <taxon>Bacteria</taxon>
        <taxon>Bacillati</taxon>
        <taxon>Actinomycetota</taxon>
        <taxon>Actinomycetes</taxon>
        <taxon>Propionibacteriales</taxon>
        <taxon>Nocardioidaceae</taxon>
        <taxon>Nocardioides</taxon>
    </lineage>
</organism>
<dbReference type="EMBL" id="JAVDYG010000001">
    <property type="protein sequence ID" value="MDR7364223.1"/>
    <property type="molecule type" value="Genomic_DNA"/>
</dbReference>
<keyword evidence="1" id="KW-0472">Membrane</keyword>
<keyword evidence="3" id="KW-1185">Reference proteome</keyword>
<evidence type="ECO:0000313" key="2">
    <source>
        <dbReference type="EMBL" id="MDR7364223.1"/>
    </source>
</evidence>
<comment type="caution">
    <text evidence="2">The sequence shown here is derived from an EMBL/GenBank/DDBJ whole genome shotgun (WGS) entry which is preliminary data.</text>
</comment>
<dbReference type="RefSeq" id="WP_310305634.1">
    <property type="nucleotide sequence ID" value="NZ_BAAAPS010000005.1"/>
</dbReference>
<evidence type="ECO:0008006" key="4">
    <source>
        <dbReference type="Google" id="ProtNLM"/>
    </source>
</evidence>
<dbReference type="Proteomes" id="UP001183648">
    <property type="component" value="Unassembled WGS sequence"/>
</dbReference>
<keyword evidence="1" id="KW-1133">Transmembrane helix</keyword>
<keyword evidence="1" id="KW-0812">Transmembrane</keyword>
<sequence length="261" mass="27381">MTSTVQDLRDALADEPFELRAPDVDAVMAGGRRLRRRRTTTRALGAVAAAALVVAGVAGVTHLRAPGAGAVLGSPDSVAEHAALARAAHEEADSAVRRFVRVPLDVAAWSGTRPDGEQGSRALPRDDREWATLQWLRFRADLPSGGSVFVLTQNEPPSDAAAGPPTGQEDRACTHVYLSCTTTRVPGGVVALEHGRTDDGERGLRASFTPDDPSGSWVLVEVSRPAAAPSPYTSDQLVALATDPAMSLPVPLAADDVRAQD</sequence>
<gene>
    <name evidence="2" type="ORF">J2S63_003776</name>
</gene>